<keyword evidence="5" id="KW-1133">Transmembrane helix</keyword>
<dbReference type="PROSITE" id="PS00108">
    <property type="entry name" value="PROTEIN_KINASE_ST"/>
    <property type="match status" value="1"/>
</dbReference>
<keyword evidence="5" id="KW-0812">Transmembrane</keyword>
<evidence type="ECO:0000256" key="5">
    <source>
        <dbReference type="SAM" id="Phobius"/>
    </source>
</evidence>
<dbReference type="PANTHER" id="PTHR43289">
    <property type="entry name" value="MITOGEN-ACTIVATED PROTEIN KINASE KINASE KINASE 20-RELATED"/>
    <property type="match status" value="1"/>
</dbReference>
<sequence length="753" mass="85340">MNKYDDLFILMILRDIAIDVKSLVTLETQAKRHDQALSRRLVDEDFLTNEAVRELMDCLEEELRQCDWNRDQLEAALLKGIATRRLWAYVEALKQSSRQEDAERNYLKNSVHAEGGLGQIWKVTEVSTGREVALKCIKPKYASDEEVSRRFVSEARITARLEHPSIVPVYHVHQGEDGTAPFYVMRLLEGQTLQAAVKDLHEAKHSHHKRQSELRSLLHQFLNAAAAIAYAHANGIIHRDLKPSNIVLSDFRSVFVLDWGIAKIMDDANASSRSVQWSEENDELTQQGQAMGTPMWMSPEQASGSTKYIDERTDVFGLGAVLYTILTGSPPHQRRGKESMHAFFARIATNSRPEKQLGSLSVPEELGAICHKAMAHRREDRYQCVKELIADVENWLSDEPTSVSHVRPIGRLVRWSRRNPAPALATISSVFLTLLGLITISIWMFWTSGRALADYVHTEVSATWAVIEERIKHQSVLVRVLASHLEERSKGNNLDPLDINSLIDSVSRFRRYIRALHVVDPEAMHILRTYSSHGDCIAKQQWSQIDPRWRAQIADLQTDEFSTFIGAIRNSDNSRCPVILAATPLHLPGDDRDLLAVLEANPVTLFEDVFLSAPHESHLVYWFSNATGNELFSLHEQETKSPPNLDRILGPALPSYEEFLDSKSLDRPLMTDGTHFTWCHRLYLPCSNPEDRLFIGGIAQTPISVHGHNRAAREFIRTTPYYMMTVLSIASLSLLLVVVFVTLRIVSPRGHVE</sequence>
<protein>
    <submittedName>
        <fullName evidence="7">Serine/threonine-protein kinase PknD</fullName>
        <ecNumber evidence="7">2.7.11.1</ecNumber>
    </submittedName>
</protein>
<proteinExistence type="predicted"/>
<reference evidence="7 8" key="1">
    <citation type="submission" date="2019-02" db="EMBL/GenBank/DDBJ databases">
        <title>Deep-cultivation of Planctomycetes and their phenomic and genomic characterization uncovers novel biology.</title>
        <authorList>
            <person name="Wiegand S."/>
            <person name="Jogler M."/>
            <person name="Boedeker C."/>
            <person name="Pinto D."/>
            <person name="Vollmers J."/>
            <person name="Rivas-Marin E."/>
            <person name="Kohn T."/>
            <person name="Peeters S.H."/>
            <person name="Heuer A."/>
            <person name="Rast P."/>
            <person name="Oberbeckmann S."/>
            <person name="Bunk B."/>
            <person name="Jeske O."/>
            <person name="Meyerdierks A."/>
            <person name="Storesund J.E."/>
            <person name="Kallscheuer N."/>
            <person name="Luecker S."/>
            <person name="Lage O.M."/>
            <person name="Pohl T."/>
            <person name="Merkel B.J."/>
            <person name="Hornburger P."/>
            <person name="Mueller R.-W."/>
            <person name="Bruemmer F."/>
            <person name="Labrenz M."/>
            <person name="Spormann A.M."/>
            <person name="Op den Camp H."/>
            <person name="Overmann J."/>
            <person name="Amann R."/>
            <person name="Jetten M.S.M."/>
            <person name="Mascher T."/>
            <person name="Medema M.H."/>
            <person name="Devos D.P."/>
            <person name="Kaster A.-K."/>
            <person name="Ovreas L."/>
            <person name="Rohde M."/>
            <person name="Galperin M.Y."/>
            <person name="Jogler C."/>
        </authorList>
    </citation>
    <scope>NUCLEOTIDE SEQUENCE [LARGE SCALE GENOMIC DNA]</scope>
    <source>
        <strain evidence="7 8">Pan216</strain>
    </source>
</reference>
<dbReference type="Gene3D" id="1.10.510.10">
    <property type="entry name" value="Transferase(Phosphotransferase) domain 1"/>
    <property type="match status" value="1"/>
</dbReference>
<dbReference type="CDD" id="cd14014">
    <property type="entry name" value="STKc_PknB_like"/>
    <property type="match status" value="1"/>
</dbReference>
<keyword evidence="5" id="KW-0472">Membrane</keyword>
<keyword evidence="8" id="KW-1185">Reference proteome</keyword>
<dbReference type="GO" id="GO:0005524">
    <property type="term" value="F:ATP binding"/>
    <property type="evidence" value="ECO:0007669"/>
    <property type="project" value="UniProtKB-KW"/>
</dbReference>
<dbReference type="Pfam" id="PF00069">
    <property type="entry name" value="Pkinase"/>
    <property type="match status" value="1"/>
</dbReference>
<dbReference type="PROSITE" id="PS50011">
    <property type="entry name" value="PROTEIN_KINASE_DOM"/>
    <property type="match status" value="1"/>
</dbReference>
<dbReference type="SUPFAM" id="SSF56112">
    <property type="entry name" value="Protein kinase-like (PK-like)"/>
    <property type="match status" value="1"/>
</dbReference>
<keyword evidence="3 7" id="KW-0418">Kinase</keyword>
<keyword evidence="2" id="KW-0547">Nucleotide-binding</keyword>
<feature type="domain" description="Protein kinase" evidence="6">
    <location>
        <begin position="106"/>
        <end position="396"/>
    </location>
</feature>
<dbReference type="OrthoDB" id="6111975at2"/>
<dbReference type="RefSeq" id="WP_145256812.1">
    <property type="nucleotide sequence ID" value="NZ_CP036279.1"/>
</dbReference>
<organism evidence="7 8">
    <name type="scientific">Kolteria novifilia</name>
    <dbReference type="NCBI Taxonomy" id="2527975"/>
    <lineage>
        <taxon>Bacteria</taxon>
        <taxon>Pseudomonadati</taxon>
        <taxon>Planctomycetota</taxon>
        <taxon>Planctomycetia</taxon>
        <taxon>Kolteriales</taxon>
        <taxon>Kolteriaceae</taxon>
        <taxon>Kolteria</taxon>
    </lineage>
</organism>
<evidence type="ECO:0000256" key="2">
    <source>
        <dbReference type="ARBA" id="ARBA00022741"/>
    </source>
</evidence>
<dbReference type="InterPro" id="IPR000719">
    <property type="entry name" value="Prot_kinase_dom"/>
</dbReference>
<dbReference type="InterPro" id="IPR008271">
    <property type="entry name" value="Ser/Thr_kinase_AS"/>
</dbReference>
<evidence type="ECO:0000313" key="7">
    <source>
        <dbReference type="EMBL" id="QDU60646.1"/>
    </source>
</evidence>
<dbReference type="EMBL" id="CP036279">
    <property type="protein sequence ID" value="QDU60646.1"/>
    <property type="molecule type" value="Genomic_DNA"/>
</dbReference>
<feature type="transmembrane region" description="Helical" evidence="5">
    <location>
        <begin position="721"/>
        <end position="746"/>
    </location>
</feature>
<evidence type="ECO:0000259" key="6">
    <source>
        <dbReference type="PROSITE" id="PS50011"/>
    </source>
</evidence>
<gene>
    <name evidence="7" type="primary">pknD_8</name>
    <name evidence="7" type="ORF">Pan216_14930</name>
</gene>
<name>A0A518B0Z3_9BACT</name>
<dbReference type="AlphaFoldDB" id="A0A518B0Z3"/>
<keyword evidence="4" id="KW-0067">ATP-binding</keyword>
<evidence type="ECO:0000256" key="3">
    <source>
        <dbReference type="ARBA" id="ARBA00022777"/>
    </source>
</evidence>
<dbReference type="PANTHER" id="PTHR43289:SF6">
    <property type="entry name" value="SERINE_THREONINE-PROTEIN KINASE NEKL-3"/>
    <property type="match status" value="1"/>
</dbReference>
<dbReference type="Gene3D" id="3.30.200.20">
    <property type="entry name" value="Phosphorylase Kinase, domain 1"/>
    <property type="match status" value="1"/>
</dbReference>
<evidence type="ECO:0000313" key="8">
    <source>
        <dbReference type="Proteomes" id="UP000317093"/>
    </source>
</evidence>
<dbReference type="InterPro" id="IPR011009">
    <property type="entry name" value="Kinase-like_dom_sf"/>
</dbReference>
<dbReference type="KEGG" id="knv:Pan216_14930"/>
<dbReference type="GO" id="GO:0004674">
    <property type="term" value="F:protein serine/threonine kinase activity"/>
    <property type="evidence" value="ECO:0007669"/>
    <property type="project" value="UniProtKB-EC"/>
</dbReference>
<accession>A0A518B0Z3</accession>
<dbReference type="Proteomes" id="UP000317093">
    <property type="component" value="Chromosome"/>
</dbReference>
<dbReference type="SMART" id="SM00220">
    <property type="entry name" value="S_TKc"/>
    <property type="match status" value="1"/>
</dbReference>
<evidence type="ECO:0000256" key="1">
    <source>
        <dbReference type="ARBA" id="ARBA00022679"/>
    </source>
</evidence>
<evidence type="ECO:0000256" key="4">
    <source>
        <dbReference type="ARBA" id="ARBA00022840"/>
    </source>
</evidence>
<keyword evidence="1 7" id="KW-0808">Transferase</keyword>
<feature type="transmembrane region" description="Helical" evidence="5">
    <location>
        <begin position="421"/>
        <end position="446"/>
    </location>
</feature>
<dbReference type="EC" id="2.7.11.1" evidence="7"/>